<dbReference type="InterPro" id="IPR050863">
    <property type="entry name" value="CenT-Element_Derived"/>
</dbReference>
<evidence type="ECO:0000313" key="3">
    <source>
        <dbReference type="EMBL" id="KAF1987430.1"/>
    </source>
</evidence>
<accession>A0A6G1H336</accession>
<evidence type="ECO:0000256" key="1">
    <source>
        <dbReference type="SAM" id="MobiDB-lite"/>
    </source>
</evidence>
<dbReference type="InterPro" id="IPR004875">
    <property type="entry name" value="DDE_SF_endonuclease_dom"/>
</dbReference>
<dbReference type="PANTHER" id="PTHR19303:SF74">
    <property type="entry name" value="POGO TRANSPOSABLE ELEMENT WITH KRAB DOMAIN"/>
    <property type="match status" value="1"/>
</dbReference>
<dbReference type="GO" id="GO:0003677">
    <property type="term" value="F:DNA binding"/>
    <property type="evidence" value="ECO:0007669"/>
    <property type="project" value="TreeGrafter"/>
</dbReference>
<evidence type="ECO:0000259" key="2">
    <source>
        <dbReference type="Pfam" id="PF03184"/>
    </source>
</evidence>
<dbReference type="Proteomes" id="UP000800041">
    <property type="component" value="Unassembled WGS sequence"/>
</dbReference>
<reference evidence="3" key="1">
    <citation type="journal article" date="2020" name="Stud. Mycol.">
        <title>101 Dothideomycetes genomes: a test case for predicting lifestyles and emergence of pathogens.</title>
        <authorList>
            <person name="Haridas S."/>
            <person name="Albert R."/>
            <person name="Binder M."/>
            <person name="Bloem J."/>
            <person name="Labutti K."/>
            <person name="Salamov A."/>
            <person name="Andreopoulos B."/>
            <person name="Baker S."/>
            <person name="Barry K."/>
            <person name="Bills G."/>
            <person name="Bluhm B."/>
            <person name="Cannon C."/>
            <person name="Castanera R."/>
            <person name="Culley D."/>
            <person name="Daum C."/>
            <person name="Ezra D."/>
            <person name="Gonzalez J."/>
            <person name="Henrissat B."/>
            <person name="Kuo A."/>
            <person name="Liang C."/>
            <person name="Lipzen A."/>
            <person name="Lutzoni F."/>
            <person name="Magnuson J."/>
            <person name="Mondo S."/>
            <person name="Nolan M."/>
            <person name="Ohm R."/>
            <person name="Pangilinan J."/>
            <person name="Park H.-J."/>
            <person name="Ramirez L."/>
            <person name="Alfaro M."/>
            <person name="Sun H."/>
            <person name="Tritt A."/>
            <person name="Yoshinaga Y."/>
            <person name="Zwiers L.-H."/>
            <person name="Turgeon B."/>
            <person name="Goodwin S."/>
            <person name="Spatafora J."/>
            <person name="Crous P."/>
            <person name="Grigoriev I."/>
        </authorList>
    </citation>
    <scope>NUCLEOTIDE SEQUENCE</scope>
    <source>
        <strain evidence="3">CBS 113979</strain>
    </source>
</reference>
<keyword evidence="4" id="KW-1185">Reference proteome</keyword>
<proteinExistence type="predicted"/>
<dbReference type="AlphaFoldDB" id="A0A6G1H336"/>
<dbReference type="PANTHER" id="PTHR19303">
    <property type="entry name" value="TRANSPOSON"/>
    <property type="match status" value="1"/>
</dbReference>
<gene>
    <name evidence="3" type="ORF">K402DRAFT_48635</name>
</gene>
<feature type="domain" description="DDE-1" evidence="2">
    <location>
        <begin position="62"/>
        <end position="231"/>
    </location>
</feature>
<organism evidence="3 4">
    <name type="scientific">Aulographum hederae CBS 113979</name>
    <dbReference type="NCBI Taxonomy" id="1176131"/>
    <lineage>
        <taxon>Eukaryota</taxon>
        <taxon>Fungi</taxon>
        <taxon>Dikarya</taxon>
        <taxon>Ascomycota</taxon>
        <taxon>Pezizomycotina</taxon>
        <taxon>Dothideomycetes</taxon>
        <taxon>Pleosporomycetidae</taxon>
        <taxon>Aulographales</taxon>
        <taxon>Aulographaceae</taxon>
    </lineage>
</organism>
<dbReference type="GO" id="GO:0005634">
    <property type="term" value="C:nucleus"/>
    <property type="evidence" value="ECO:0007669"/>
    <property type="project" value="TreeGrafter"/>
</dbReference>
<protein>
    <submittedName>
        <fullName evidence="3">DDE-domain-containing protein</fullName>
    </submittedName>
</protein>
<feature type="non-terminal residue" evidence="3">
    <location>
        <position position="395"/>
    </location>
</feature>
<dbReference type="Pfam" id="PF03184">
    <property type="entry name" value="DDE_1"/>
    <property type="match status" value="1"/>
</dbReference>
<name>A0A6G1H336_9PEZI</name>
<evidence type="ECO:0000313" key="4">
    <source>
        <dbReference type="Proteomes" id="UP000800041"/>
    </source>
</evidence>
<dbReference type="InterPro" id="IPR036397">
    <property type="entry name" value="RNaseH_sf"/>
</dbReference>
<sequence>MQSKIFFELYQKICHDYHIKAQNRWNFDEHGFSMGCFSNGRVLGATREKKSKRTYIKSPGTREWVSLLECVSTDGRDITPLVIFKGKSLQTTWFSMDTPSWHYTTSENGWTSNNIGLRWLEMKILPETKPTDPQEWRLLICDGHGSHTTVEFTKIAKDNRVFIIYLPSHTSHILQPLDLGVFGPLKQKYSQQLQRLAAFTDGTDIKKNMFLDLYNKARIEGITSSNIKISFRTTGLWPFNSRKVLNSTQLNANAGNSTTEAIRSSSPLRLSEIHRTPKKPSEVNTLIDTLGASSSHIDFSAVKRKVIKFAALQSTQIAALEHQNAKQASEIESLRPQKRKRITIDPQKAFADIQDISQANAVLDEDEEQQSDIPAPTRISTRKKTKSARQVAMED</sequence>
<dbReference type="EMBL" id="ML977152">
    <property type="protein sequence ID" value="KAF1987430.1"/>
    <property type="molecule type" value="Genomic_DNA"/>
</dbReference>
<feature type="region of interest" description="Disordered" evidence="1">
    <location>
        <begin position="360"/>
        <end position="395"/>
    </location>
</feature>
<dbReference type="Gene3D" id="3.30.420.10">
    <property type="entry name" value="Ribonuclease H-like superfamily/Ribonuclease H"/>
    <property type="match status" value="1"/>
</dbReference>
<dbReference type="OrthoDB" id="3439492at2759"/>